<evidence type="ECO:0000313" key="1">
    <source>
        <dbReference type="EMBL" id="KAH6938671.1"/>
    </source>
</evidence>
<organism evidence="1 2">
    <name type="scientific">Hyalomma asiaticum</name>
    <name type="common">Tick</name>
    <dbReference type="NCBI Taxonomy" id="266040"/>
    <lineage>
        <taxon>Eukaryota</taxon>
        <taxon>Metazoa</taxon>
        <taxon>Ecdysozoa</taxon>
        <taxon>Arthropoda</taxon>
        <taxon>Chelicerata</taxon>
        <taxon>Arachnida</taxon>
        <taxon>Acari</taxon>
        <taxon>Parasitiformes</taxon>
        <taxon>Ixodida</taxon>
        <taxon>Ixodoidea</taxon>
        <taxon>Ixodidae</taxon>
        <taxon>Hyalomminae</taxon>
        <taxon>Hyalomma</taxon>
    </lineage>
</organism>
<reference evidence="1" key="1">
    <citation type="submission" date="2020-05" db="EMBL/GenBank/DDBJ databases">
        <title>Large-scale comparative analyses of tick genomes elucidate their genetic diversity and vector capacities.</title>
        <authorList>
            <person name="Jia N."/>
            <person name="Wang J."/>
            <person name="Shi W."/>
            <person name="Du L."/>
            <person name="Sun Y."/>
            <person name="Zhan W."/>
            <person name="Jiang J."/>
            <person name="Wang Q."/>
            <person name="Zhang B."/>
            <person name="Ji P."/>
            <person name="Sakyi L.B."/>
            <person name="Cui X."/>
            <person name="Yuan T."/>
            <person name="Jiang B."/>
            <person name="Yang W."/>
            <person name="Lam T.T.-Y."/>
            <person name="Chang Q."/>
            <person name="Ding S."/>
            <person name="Wang X."/>
            <person name="Zhu J."/>
            <person name="Ruan X."/>
            <person name="Zhao L."/>
            <person name="Wei J."/>
            <person name="Que T."/>
            <person name="Du C."/>
            <person name="Cheng J."/>
            <person name="Dai P."/>
            <person name="Han X."/>
            <person name="Huang E."/>
            <person name="Gao Y."/>
            <person name="Liu J."/>
            <person name="Shao H."/>
            <person name="Ye R."/>
            <person name="Li L."/>
            <person name="Wei W."/>
            <person name="Wang X."/>
            <person name="Wang C."/>
            <person name="Yang T."/>
            <person name="Huo Q."/>
            <person name="Li W."/>
            <person name="Guo W."/>
            <person name="Chen H."/>
            <person name="Zhou L."/>
            <person name="Ni X."/>
            <person name="Tian J."/>
            <person name="Zhou Y."/>
            <person name="Sheng Y."/>
            <person name="Liu T."/>
            <person name="Pan Y."/>
            <person name="Xia L."/>
            <person name="Li J."/>
            <person name="Zhao F."/>
            <person name="Cao W."/>
        </authorList>
    </citation>
    <scope>NUCLEOTIDE SEQUENCE</scope>
    <source>
        <strain evidence="1">Hyas-2018</strain>
    </source>
</reference>
<sequence length="107" mass="12357">MLASGWTPSVLEFRYRGLCACAICDWEREHPDMSDISGRAARRSERWKEEAVGKVWGVEEMEEKEKKWEDVRTFGQHKNVTGAAPEIRFRQPGVGGRVRKATARLFF</sequence>
<evidence type="ECO:0000313" key="2">
    <source>
        <dbReference type="Proteomes" id="UP000821845"/>
    </source>
</evidence>
<comment type="caution">
    <text evidence="1">The sequence shown here is derived from an EMBL/GenBank/DDBJ whole genome shotgun (WGS) entry which is preliminary data.</text>
</comment>
<dbReference type="Proteomes" id="UP000821845">
    <property type="component" value="Chromosome 2"/>
</dbReference>
<accession>A0ACB7SUM6</accession>
<name>A0ACB7SUM6_HYAAI</name>
<gene>
    <name evidence="1" type="ORF">HPB50_011696</name>
</gene>
<proteinExistence type="predicted"/>
<keyword evidence="2" id="KW-1185">Reference proteome</keyword>
<protein>
    <submittedName>
        <fullName evidence="1">Uncharacterized protein</fullName>
    </submittedName>
</protein>
<dbReference type="EMBL" id="CM023482">
    <property type="protein sequence ID" value="KAH6938671.1"/>
    <property type="molecule type" value="Genomic_DNA"/>
</dbReference>